<feature type="chain" id="PRO_5047406342" description="DUF6318 domain-containing protein" evidence="2">
    <location>
        <begin position="18"/>
        <end position="197"/>
    </location>
</feature>
<dbReference type="PROSITE" id="PS51257">
    <property type="entry name" value="PROKAR_LIPOPROTEIN"/>
    <property type="match status" value="1"/>
</dbReference>
<feature type="signal peptide" evidence="2">
    <location>
        <begin position="1"/>
        <end position="17"/>
    </location>
</feature>
<evidence type="ECO:0000256" key="2">
    <source>
        <dbReference type="SAM" id="SignalP"/>
    </source>
</evidence>
<evidence type="ECO:0000259" key="3">
    <source>
        <dbReference type="Pfam" id="PF19843"/>
    </source>
</evidence>
<keyword evidence="2" id="KW-0732">Signal</keyword>
<name>A0ABR9DQ02_9MICO</name>
<comment type="caution">
    <text evidence="4">The sequence shown here is derived from an EMBL/GenBank/DDBJ whole genome shotgun (WGS) entry which is preliminary data.</text>
</comment>
<proteinExistence type="predicted"/>
<dbReference type="EMBL" id="JACZDF010000003">
    <property type="protein sequence ID" value="MBD9699197.1"/>
    <property type="molecule type" value="Genomic_DNA"/>
</dbReference>
<dbReference type="RefSeq" id="WP_192279070.1">
    <property type="nucleotide sequence ID" value="NZ_JACZDF010000003.1"/>
</dbReference>
<feature type="compositionally biased region" description="Low complexity" evidence="1">
    <location>
        <begin position="32"/>
        <end position="55"/>
    </location>
</feature>
<dbReference type="InterPro" id="IPR046281">
    <property type="entry name" value="DUF6318"/>
</dbReference>
<feature type="region of interest" description="Disordered" evidence="1">
    <location>
        <begin position="32"/>
        <end position="66"/>
    </location>
</feature>
<keyword evidence="5" id="KW-1185">Reference proteome</keyword>
<evidence type="ECO:0000256" key="1">
    <source>
        <dbReference type="SAM" id="MobiDB-lite"/>
    </source>
</evidence>
<sequence length="197" mass="20736">MPAARPARALTMSAALAATVLTVAACTGGTPTPVPTTLATPAPTTTAPTPSPTQTEDPNPAGLKPLPADEIDASFVTIENFFRAYEYALTSGDTAPLDALSTQSCKFCSGMGEDFRKFYAADASMTGGKFTIHEARLLPSDGQERLVWRLDVKQSSIESLMPDGETVTDAGFRGPLLVEVTTRSPLKISGVDTKPEK</sequence>
<dbReference type="Proteomes" id="UP000642107">
    <property type="component" value="Unassembled WGS sequence"/>
</dbReference>
<protein>
    <recommendedName>
        <fullName evidence="3">DUF6318 domain-containing protein</fullName>
    </recommendedName>
</protein>
<evidence type="ECO:0000313" key="4">
    <source>
        <dbReference type="EMBL" id="MBD9699197.1"/>
    </source>
</evidence>
<organism evidence="4 5">
    <name type="scientific">Flavimobilis rhizosphaerae</name>
    <dbReference type="NCBI Taxonomy" id="2775421"/>
    <lineage>
        <taxon>Bacteria</taxon>
        <taxon>Bacillati</taxon>
        <taxon>Actinomycetota</taxon>
        <taxon>Actinomycetes</taxon>
        <taxon>Micrococcales</taxon>
        <taxon>Jonesiaceae</taxon>
        <taxon>Flavimobilis</taxon>
    </lineage>
</organism>
<feature type="domain" description="DUF6318" evidence="3">
    <location>
        <begin position="77"/>
        <end position="163"/>
    </location>
</feature>
<evidence type="ECO:0000313" key="5">
    <source>
        <dbReference type="Proteomes" id="UP000642107"/>
    </source>
</evidence>
<gene>
    <name evidence="4" type="ORF">IGS67_06785</name>
</gene>
<dbReference type="Pfam" id="PF19843">
    <property type="entry name" value="DUF6318"/>
    <property type="match status" value="1"/>
</dbReference>
<reference evidence="4 5" key="1">
    <citation type="submission" date="2020-09" db="EMBL/GenBank/DDBJ databases">
        <title>Flavimobilis rhizosphaerae sp. nov., isolated from rhizosphere soil of Spartina alterniflora.</title>
        <authorList>
            <person name="Hanqin C."/>
        </authorList>
    </citation>
    <scope>NUCLEOTIDE SEQUENCE [LARGE SCALE GENOMIC DNA]</scope>
    <source>
        <strain evidence="4 5">GY 10621</strain>
    </source>
</reference>
<accession>A0ABR9DQ02</accession>